<dbReference type="GO" id="GO:0005737">
    <property type="term" value="C:cytoplasm"/>
    <property type="evidence" value="ECO:0007669"/>
    <property type="project" value="TreeGrafter"/>
</dbReference>
<dbReference type="InterPro" id="IPR036412">
    <property type="entry name" value="HAD-like_sf"/>
</dbReference>
<dbReference type="SUPFAM" id="SSF56784">
    <property type="entry name" value="HAD-like"/>
    <property type="match status" value="1"/>
</dbReference>
<dbReference type="Gene3D" id="1.20.1440.100">
    <property type="entry name" value="SG protein - dephosphorylation function"/>
    <property type="match status" value="1"/>
</dbReference>
<keyword evidence="2" id="KW-1185">Reference proteome</keyword>
<dbReference type="Proteomes" id="UP000093391">
    <property type="component" value="Chromosome"/>
</dbReference>
<dbReference type="Pfam" id="PF12710">
    <property type="entry name" value="HAD"/>
    <property type="match status" value="1"/>
</dbReference>
<dbReference type="NCBIfam" id="TIGR01490">
    <property type="entry name" value="HAD-SF-IB-hyp1"/>
    <property type="match status" value="1"/>
</dbReference>
<dbReference type="AlphaFoldDB" id="A0A1B2M046"/>
<dbReference type="InterPro" id="IPR006385">
    <property type="entry name" value="HAD_hydro_SerB1"/>
</dbReference>
<dbReference type="Gene3D" id="3.40.50.1000">
    <property type="entry name" value="HAD superfamily/HAD-like"/>
    <property type="match status" value="1"/>
</dbReference>
<gene>
    <name evidence="1" type="ORF">BFG52_09510</name>
</gene>
<protein>
    <submittedName>
        <fullName evidence="1">Phosphoserine phosphatase</fullName>
    </submittedName>
</protein>
<dbReference type="KEGG" id="ala:BFG52_09510"/>
<organism evidence="1 2">
    <name type="scientific">Acinetobacter larvae</name>
    <dbReference type="NCBI Taxonomy" id="1789224"/>
    <lineage>
        <taxon>Bacteria</taxon>
        <taxon>Pseudomonadati</taxon>
        <taxon>Pseudomonadota</taxon>
        <taxon>Gammaproteobacteria</taxon>
        <taxon>Moraxellales</taxon>
        <taxon>Moraxellaceae</taxon>
        <taxon>Acinetobacter</taxon>
    </lineage>
</organism>
<sequence>MHASSKTNKTLALFDFDGTLCPKDSFTGFIFYALSKRHIVKQGLKILPWIQAYYLNIYPAHAMRPKLYQAMFGQADAKQISAIAQQYAEKLIVELNPELYQQLLQHQALGDDVVLISASLDLYLQPICQLLNIALICTETEVKQGQLTGQLMTPDCSAEQKAIRLQQHYPLQDYQKIYAYGNSHEDLAMLQLAHHPYMVGQDHRLPCLKSRQQQRA</sequence>
<dbReference type="PANTHER" id="PTHR43344:SF14">
    <property type="entry name" value="HAD-IB FAMILY HYDROLASE"/>
    <property type="match status" value="1"/>
</dbReference>
<dbReference type="STRING" id="1789224.BFG52_09510"/>
<dbReference type="InterPro" id="IPR050582">
    <property type="entry name" value="HAD-like_SerB"/>
</dbReference>
<dbReference type="EMBL" id="CP016895">
    <property type="protein sequence ID" value="AOA58566.1"/>
    <property type="molecule type" value="Genomic_DNA"/>
</dbReference>
<accession>A0A1B2M046</accession>
<dbReference type="NCBIfam" id="TIGR01488">
    <property type="entry name" value="HAD-SF-IB"/>
    <property type="match status" value="1"/>
</dbReference>
<dbReference type="PANTHER" id="PTHR43344">
    <property type="entry name" value="PHOSPHOSERINE PHOSPHATASE"/>
    <property type="match status" value="1"/>
</dbReference>
<dbReference type="GO" id="GO:0036424">
    <property type="term" value="F:L-phosphoserine phosphatase activity"/>
    <property type="evidence" value="ECO:0007669"/>
    <property type="project" value="TreeGrafter"/>
</dbReference>
<dbReference type="InterPro" id="IPR023214">
    <property type="entry name" value="HAD_sf"/>
</dbReference>
<proteinExistence type="predicted"/>
<dbReference type="RefSeq" id="WP_067555248.1">
    <property type="nucleotide sequence ID" value="NZ_CP016895.1"/>
</dbReference>
<dbReference type="GO" id="GO:0000287">
    <property type="term" value="F:magnesium ion binding"/>
    <property type="evidence" value="ECO:0007669"/>
    <property type="project" value="TreeGrafter"/>
</dbReference>
<name>A0A1B2M046_9GAMM</name>
<reference evidence="1 2" key="1">
    <citation type="submission" date="2016-08" db="EMBL/GenBank/DDBJ databases">
        <authorList>
            <person name="Seilhamer J.J."/>
        </authorList>
    </citation>
    <scope>NUCLEOTIDE SEQUENCE [LARGE SCALE GENOMIC DNA]</scope>
    <source>
        <strain evidence="1 2">BRTC-1</strain>
    </source>
</reference>
<dbReference type="GO" id="GO:0006564">
    <property type="term" value="P:L-serine biosynthetic process"/>
    <property type="evidence" value="ECO:0007669"/>
    <property type="project" value="TreeGrafter"/>
</dbReference>
<evidence type="ECO:0000313" key="1">
    <source>
        <dbReference type="EMBL" id="AOA58566.1"/>
    </source>
</evidence>
<dbReference type="OrthoDB" id="9784466at2"/>
<evidence type="ECO:0000313" key="2">
    <source>
        <dbReference type="Proteomes" id="UP000093391"/>
    </source>
</evidence>